<reference evidence="1" key="1">
    <citation type="journal article" date="2015" name="Nature">
        <title>Complex archaea that bridge the gap between prokaryotes and eukaryotes.</title>
        <authorList>
            <person name="Spang A."/>
            <person name="Saw J.H."/>
            <person name="Jorgensen S.L."/>
            <person name="Zaremba-Niedzwiedzka K."/>
            <person name="Martijn J."/>
            <person name="Lind A.E."/>
            <person name="van Eijk R."/>
            <person name="Schleper C."/>
            <person name="Guy L."/>
            <person name="Ettema T.J."/>
        </authorList>
    </citation>
    <scope>NUCLEOTIDE SEQUENCE</scope>
</reference>
<accession>A0A0F9KPB8</accession>
<dbReference type="AlphaFoldDB" id="A0A0F9KPB8"/>
<evidence type="ECO:0000313" key="1">
    <source>
        <dbReference type="EMBL" id="KKM23938.1"/>
    </source>
</evidence>
<name>A0A0F9KPB8_9ZZZZ</name>
<comment type="caution">
    <text evidence="1">The sequence shown here is derived from an EMBL/GenBank/DDBJ whole genome shotgun (WGS) entry which is preliminary data.</text>
</comment>
<gene>
    <name evidence="1" type="ORF">LCGC14_1610140</name>
</gene>
<dbReference type="InterPro" id="IPR035198">
    <property type="entry name" value="SU10_MCP"/>
</dbReference>
<sequence>MPTIRANARATAASQGILQVRRIIDMHDKILLLEPNASPLTVLLSRLDSASVSNPEFKVMKDELLPVVTAINSSAGYTATDTVLKVDNDEYFVVGSLGTFPRLDEMFRVTAISATDSTVTVGRDYSGASKNAALVDNEPICILSDSNAEGADVSSGKSTLETSDTNYTQIIRTPFEITGTLMASDLYGGPDFPYQASKHGIQHLRKQNLIAYFGQKKQVTSGSTPIRTTGGIDEHITTNETDVGGNLTTLDLVSFIRPVFRYGESSTRAFFMSREVADALSLIGLSRVEIVPETKSFGIALESWFSPHGRLNFMVENLFSDIDNYRERAYAIDLTQYGMRTLQGRSTKLRTNVQNPGVDGRKDEYLTEFGVQRGQEKSSGLLKGITI</sequence>
<protein>
    <submittedName>
        <fullName evidence="1">Uncharacterized protein</fullName>
    </submittedName>
</protein>
<organism evidence="1">
    <name type="scientific">marine sediment metagenome</name>
    <dbReference type="NCBI Taxonomy" id="412755"/>
    <lineage>
        <taxon>unclassified sequences</taxon>
        <taxon>metagenomes</taxon>
        <taxon>ecological metagenomes</taxon>
    </lineage>
</organism>
<dbReference type="Pfam" id="PF17236">
    <property type="entry name" value="SU10_MCP"/>
    <property type="match status" value="1"/>
</dbReference>
<dbReference type="EMBL" id="LAZR01013024">
    <property type="protein sequence ID" value="KKM23938.1"/>
    <property type="molecule type" value="Genomic_DNA"/>
</dbReference>
<proteinExistence type="predicted"/>